<reference evidence="1" key="1">
    <citation type="submission" date="2021-01" db="EMBL/GenBank/DDBJ databases">
        <authorList>
            <consortium name="Genoscope - CEA"/>
            <person name="William W."/>
        </authorList>
    </citation>
    <scope>NUCLEOTIDE SEQUENCE</scope>
</reference>
<gene>
    <name evidence="1" type="ORF">PSON_ATCC_30995.1.T0050516</name>
</gene>
<name>A0A8S1KF57_9CILI</name>
<comment type="caution">
    <text evidence="1">The sequence shown here is derived from an EMBL/GenBank/DDBJ whole genome shotgun (WGS) entry which is preliminary data.</text>
</comment>
<dbReference type="OrthoDB" id="287535at2759"/>
<evidence type="ECO:0000313" key="1">
    <source>
        <dbReference type="EMBL" id="CAD8051322.1"/>
    </source>
</evidence>
<organism evidence="1 2">
    <name type="scientific">Paramecium sonneborni</name>
    <dbReference type="NCBI Taxonomy" id="65129"/>
    <lineage>
        <taxon>Eukaryota</taxon>
        <taxon>Sar</taxon>
        <taxon>Alveolata</taxon>
        <taxon>Ciliophora</taxon>
        <taxon>Intramacronucleata</taxon>
        <taxon>Oligohymenophorea</taxon>
        <taxon>Peniculida</taxon>
        <taxon>Parameciidae</taxon>
        <taxon>Paramecium</taxon>
    </lineage>
</organism>
<proteinExistence type="predicted"/>
<evidence type="ECO:0000313" key="2">
    <source>
        <dbReference type="Proteomes" id="UP000692954"/>
    </source>
</evidence>
<dbReference type="AlphaFoldDB" id="A0A8S1KF57"/>
<dbReference type="EMBL" id="CAJJDN010000005">
    <property type="protein sequence ID" value="CAD8051322.1"/>
    <property type="molecule type" value="Genomic_DNA"/>
</dbReference>
<accession>A0A8S1KF57</accession>
<dbReference type="Proteomes" id="UP000692954">
    <property type="component" value="Unassembled WGS sequence"/>
</dbReference>
<keyword evidence="2" id="KW-1185">Reference proteome</keyword>
<sequence>MFYLFILPIFAIDDIQMRRSVICGCKHLNPSDCVEVKWCELAVQFDKCPINADCITYQNQLECEQADKDLCAWIDNYCLNKCELLEYNTCQSKEIDTNCTQFNTSTTCETYSWCEFNTTTSQCQQILQVSCNDILNSIECEDYGCVWDDVSFCQNKNADCSQFENEKECSLYFQDNRQCIWIEGVQQENNIKSSCFQSKECEKYTYDNDELGICESIANCNVEENQCKSCVLDMFTFESILKFISIIYLF</sequence>
<protein>
    <submittedName>
        <fullName evidence="1">Uncharacterized protein</fullName>
    </submittedName>
</protein>